<organism evidence="2 3">
    <name type="scientific">Chungangia koreensis</name>
    <dbReference type="NCBI Taxonomy" id="752657"/>
    <lineage>
        <taxon>Bacteria</taxon>
        <taxon>Bacillati</taxon>
        <taxon>Bacillota</taxon>
        <taxon>Bacilli</taxon>
        <taxon>Lactobacillales</taxon>
        <taxon>Chungangia</taxon>
    </lineage>
</organism>
<dbReference type="EMBL" id="JBHSEC010000001">
    <property type="protein sequence ID" value="MFC4408884.1"/>
    <property type="molecule type" value="Genomic_DNA"/>
</dbReference>
<gene>
    <name evidence="2" type="ORF">ACFOZY_00400</name>
</gene>
<reference evidence="3" key="1">
    <citation type="journal article" date="2019" name="Int. J. Syst. Evol. Microbiol.">
        <title>The Global Catalogue of Microorganisms (GCM) 10K type strain sequencing project: providing services to taxonomists for standard genome sequencing and annotation.</title>
        <authorList>
            <consortium name="The Broad Institute Genomics Platform"/>
            <consortium name="The Broad Institute Genome Sequencing Center for Infectious Disease"/>
            <person name="Wu L."/>
            <person name="Ma J."/>
        </authorList>
    </citation>
    <scope>NUCLEOTIDE SEQUENCE [LARGE SCALE GENOMIC DNA]</scope>
    <source>
        <strain evidence="3">CCUG 59778</strain>
    </source>
</reference>
<name>A0ABV8X196_9LACT</name>
<evidence type="ECO:0000256" key="1">
    <source>
        <dbReference type="SAM" id="MobiDB-lite"/>
    </source>
</evidence>
<dbReference type="RefSeq" id="WP_378151054.1">
    <property type="nucleotide sequence ID" value="NZ_JBHSEC010000001.1"/>
</dbReference>
<protein>
    <submittedName>
        <fullName evidence="2">Uncharacterized protein</fullName>
    </submittedName>
</protein>
<dbReference type="Proteomes" id="UP001595817">
    <property type="component" value="Unassembled WGS sequence"/>
</dbReference>
<evidence type="ECO:0000313" key="2">
    <source>
        <dbReference type="EMBL" id="MFC4408884.1"/>
    </source>
</evidence>
<feature type="region of interest" description="Disordered" evidence="1">
    <location>
        <begin position="37"/>
        <end position="68"/>
    </location>
</feature>
<accession>A0ABV8X196</accession>
<sequence length="68" mass="7400">MKNKMGLAALGLGAAYLLRNKDSRAKISEQFKKFGSSPMRWESDRDSNDGYASTDTGRKKGILGGLFG</sequence>
<evidence type="ECO:0000313" key="3">
    <source>
        <dbReference type="Proteomes" id="UP001595817"/>
    </source>
</evidence>
<comment type="caution">
    <text evidence="2">The sequence shown here is derived from an EMBL/GenBank/DDBJ whole genome shotgun (WGS) entry which is preliminary data.</text>
</comment>
<proteinExistence type="predicted"/>
<keyword evidence="3" id="KW-1185">Reference proteome</keyword>